<accession>A0A0A9F8M9</accession>
<protein>
    <submittedName>
        <fullName evidence="1">Uncharacterized protein</fullName>
    </submittedName>
</protein>
<name>A0A0A9F8M9_ARUDO</name>
<dbReference type="EMBL" id="GBRH01190332">
    <property type="protein sequence ID" value="JAE07564.1"/>
    <property type="molecule type" value="Transcribed_RNA"/>
</dbReference>
<reference evidence="1" key="2">
    <citation type="journal article" date="2015" name="Data Brief">
        <title>Shoot transcriptome of the giant reed, Arundo donax.</title>
        <authorList>
            <person name="Barrero R.A."/>
            <person name="Guerrero F.D."/>
            <person name="Moolhuijzen P."/>
            <person name="Goolsby J.A."/>
            <person name="Tidwell J."/>
            <person name="Bellgard S.E."/>
            <person name="Bellgard M.I."/>
        </authorList>
    </citation>
    <scope>NUCLEOTIDE SEQUENCE</scope>
    <source>
        <tissue evidence="1">Shoot tissue taken approximately 20 cm above the soil surface</tissue>
    </source>
</reference>
<proteinExistence type="predicted"/>
<organism evidence="1">
    <name type="scientific">Arundo donax</name>
    <name type="common">Giant reed</name>
    <name type="synonym">Donax arundinaceus</name>
    <dbReference type="NCBI Taxonomy" id="35708"/>
    <lineage>
        <taxon>Eukaryota</taxon>
        <taxon>Viridiplantae</taxon>
        <taxon>Streptophyta</taxon>
        <taxon>Embryophyta</taxon>
        <taxon>Tracheophyta</taxon>
        <taxon>Spermatophyta</taxon>
        <taxon>Magnoliopsida</taxon>
        <taxon>Liliopsida</taxon>
        <taxon>Poales</taxon>
        <taxon>Poaceae</taxon>
        <taxon>PACMAD clade</taxon>
        <taxon>Arundinoideae</taxon>
        <taxon>Arundineae</taxon>
        <taxon>Arundo</taxon>
    </lineage>
</organism>
<dbReference type="AlphaFoldDB" id="A0A0A9F8M9"/>
<evidence type="ECO:0000313" key="1">
    <source>
        <dbReference type="EMBL" id="JAE07564.1"/>
    </source>
</evidence>
<reference evidence="1" key="1">
    <citation type="submission" date="2014-09" db="EMBL/GenBank/DDBJ databases">
        <authorList>
            <person name="Magalhaes I.L.F."/>
            <person name="Oliveira U."/>
            <person name="Santos F.R."/>
            <person name="Vidigal T.H.D.A."/>
            <person name="Brescovit A.D."/>
            <person name="Santos A.J."/>
        </authorList>
    </citation>
    <scope>NUCLEOTIDE SEQUENCE</scope>
    <source>
        <tissue evidence="1">Shoot tissue taken approximately 20 cm above the soil surface</tissue>
    </source>
</reference>
<sequence length="89" mass="9959">MELLCSHQIDTVVVQTLLKSQLCAASFQPVSSPPRTPSWTLGAREEPPFFGSTAASCRRTWRPAWRGWRRAASARRGSPRCRRACPLCT</sequence>